<dbReference type="CDD" id="cd08499">
    <property type="entry name" value="PBP2_Ylib_like"/>
    <property type="match status" value="1"/>
</dbReference>
<organism evidence="7 8">
    <name type="scientific">Salipaludibacillus aurantiacus</name>
    <dbReference type="NCBI Taxonomy" id="1601833"/>
    <lineage>
        <taxon>Bacteria</taxon>
        <taxon>Bacillati</taxon>
        <taxon>Bacillota</taxon>
        <taxon>Bacilli</taxon>
        <taxon>Bacillales</taxon>
        <taxon>Bacillaceae</taxon>
    </lineage>
</organism>
<protein>
    <submittedName>
        <fullName evidence="7">Peptide/nickel transport system substrate-binding protein</fullName>
    </submittedName>
</protein>
<dbReference type="GO" id="GO:0043190">
    <property type="term" value="C:ATP-binding cassette (ABC) transporter complex"/>
    <property type="evidence" value="ECO:0007669"/>
    <property type="project" value="InterPro"/>
</dbReference>
<dbReference type="PROSITE" id="PS51257">
    <property type="entry name" value="PROKAR_LIPOPROTEIN"/>
    <property type="match status" value="1"/>
</dbReference>
<proteinExistence type="inferred from homology"/>
<dbReference type="Pfam" id="PF00496">
    <property type="entry name" value="SBP_bac_5"/>
    <property type="match status" value="1"/>
</dbReference>
<dbReference type="PANTHER" id="PTHR30290:SF9">
    <property type="entry name" value="OLIGOPEPTIDE-BINDING PROTEIN APPA"/>
    <property type="match status" value="1"/>
</dbReference>
<dbReference type="InterPro" id="IPR039424">
    <property type="entry name" value="SBP_5"/>
</dbReference>
<dbReference type="Gene3D" id="3.10.105.10">
    <property type="entry name" value="Dipeptide-binding Protein, Domain 3"/>
    <property type="match status" value="1"/>
</dbReference>
<dbReference type="PIRSF" id="PIRSF002741">
    <property type="entry name" value="MppA"/>
    <property type="match status" value="1"/>
</dbReference>
<dbReference type="PANTHER" id="PTHR30290">
    <property type="entry name" value="PERIPLASMIC BINDING COMPONENT OF ABC TRANSPORTER"/>
    <property type="match status" value="1"/>
</dbReference>
<accession>A0A1H9X203</accession>
<evidence type="ECO:0000256" key="1">
    <source>
        <dbReference type="ARBA" id="ARBA00005695"/>
    </source>
</evidence>
<dbReference type="Gene3D" id="3.40.190.10">
    <property type="entry name" value="Periplasmic binding protein-like II"/>
    <property type="match status" value="1"/>
</dbReference>
<keyword evidence="8" id="KW-1185">Reference proteome</keyword>
<dbReference type="SUPFAM" id="SSF53850">
    <property type="entry name" value="Periplasmic binding protein-like II"/>
    <property type="match status" value="1"/>
</dbReference>
<evidence type="ECO:0000256" key="3">
    <source>
        <dbReference type="ARBA" id="ARBA00022729"/>
    </source>
</evidence>
<name>A0A1H9X203_9BACI</name>
<dbReference type="RefSeq" id="WP_093055719.1">
    <property type="nucleotide sequence ID" value="NZ_FOGT01000023.1"/>
</dbReference>
<reference evidence="8" key="1">
    <citation type="submission" date="2016-10" db="EMBL/GenBank/DDBJ databases">
        <authorList>
            <person name="Varghese N."/>
            <person name="Submissions S."/>
        </authorList>
    </citation>
    <scope>NUCLEOTIDE SEQUENCE [LARGE SCALE GENOMIC DNA]</scope>
    <source>
        <strain evidence="8">S9</strain>
    </source>
</reference>
<evidence type="ECO:0000313" key="8">
    <source>
        <dbReference type="Proteomes" id="UP000198571"/>
    </source>
</evidence>
<dbReference type="OrthoDB" id="9796817at2"/>
<feature type="domain" description="Solute-binding protein family 5" evidence="6">
    <location>
        <begin position="102"/>
        <end position="465"/>
    </location>
</feature>
<dbReference type="EMBL" id="FOGT01000023">
    <property type="protein sequence ID" value="SES40222.1"/>
    <property type="molecule type" value="Genomic_DNA"/>
</dbReference>
<evidence type="ECO:0000313" key="7">
    <source>
        <dbReference type="EMBL" id="SES40222.1"/>
    </source>
</evidence>
<dbReference type="Proteomes" id="UP000198571">
    <property type="component" value="Unassembled WGS sequence"/>
</dbReference>
<gene>
    <name evidence="7" type="ORF">SAMN05518684_12325</name>
</gene>
<feature type="region of interest" description="Disordered" evidence="4">
    <location>
        <begin position="28"/>
        <end position="55"/>
    </location>
</feature>
<dbReference type="STRING" id="1601833.SAMN05518684_12325"/>
<dbReference type="InterPro" id="IPR030678">
    <property type="entry name" value="Peptide/Ni-bd"/>
</dbReference>
<dbReference type="AlphaFoldDB" id="A0A1H9X203"/>
<evidence type="ECO:0000259" key="6">
    <source>
        <dbReference type="Pfam" id="PF00496"/>
    </source>
</evidence>
<feature type="signal peptide" evidence="5">
    <location>
        <begin position="1"/>
        <end position="24"/>
    </location>
</feature>
<keyword evidence="3 5" id="KW-0732">Signal</keyword>
<evidence type="ECO:0000256" key="4">
    <source>
        <dbReference type="SAM" id="MobiDB-lite"/>
    </source>
</evidence>
<dbReference type="Gene3D" id="3.90.76.10">
    <property type="entry name" value="Dipeptide-binding Protein, Domain 1"/>
    <property type="match status" value="1"/>
</dbReference>
<evidence type="ECO:0000256" key="2">
    <source>
        <dbReference type="ARBA" id="ARBA00022448"/>
    </source>
</evidence>
<dbReference type="GO" id="GO:1904680">
    <property type="term" value="F:peptide transmembrane transporter activity"/>
    <property type="evidence" value="ECO:0007669"/>
    <property type="project" value="TreeGrafter"/>
</dbReference>
<evidence type="ECO:0000256" key="5">
    <source>
        <dbReference type="SAM" id="SignalP"/>
    </source>
</evidence>
<dbReference type="GO" id="GO:0015833">
    <property type="term" value="P:peptide transport"/>
    <property type="evidence" value="ECO:0007669"/>
    <property type="project" value="TreeGrafter"/>
</dbReference>
<dbReference type="InterPro" id="IPR000914">
    <property type="entry name" value="SBP_5_dom"/>
</dbReference>
<feature type="chain" id="PRO_5011652023" evidence="5">
    <location>
        <begin position="25"/>
        <end position="547"/>
    </location>
</feature>
<keyword evidence="2" id="KW-0813">Transport</keyword>
<dbReference type="GO" id="GO:0042597">
    <property type="term" value="C:periplasmic space"/>
    <property type="evidence" value="ECO:0007669"/>
    <property type="project" value="UniProtKB-ARBA"/>
</dbReference>
<feature type="compositionally biased region" description="Low complexity" evidence="4">
    <location>
        <begin position="30"/>
        <end position="46"/>
    </location>
</feature>
<comment type="similarity">
    <text evidence="1">Belongs to the bacterial solute-binding protein 5 family.</text>
</comment>
<sequence>MFKSKSIKAGLLSLSMLLTFAACASEPDNDGGTADPDNNGNNAAENDGGEGEAEELAEGNDLIIATLSDAEAMDPHGSNDVPSSNVQTNIYESLLTQNEEGEVEPLLATEWEAVEEDLWELTLREDVTFHDGSEFNAEVVKANFDRVRDPDVASPRAFLYEMIEEVIVVDDYTVQFQTEYPFAPLPSHLAHTGGGIMSMESIEEDYANMEDGGQPGDHINENPVGTGFFKFESWSPGDEVVLTKNEDYWGEEAKVDSVTFRVVPEDLTRVGELETGAAHIIYPVSPSDKDRINNTDGINVYEQESLSLSYIGFNMEKEPFDDPKVRQAISMAINKDNLIEGVMEGTATPAVGPIGEQVFGFTDDVEGLPYDPERAQELLAEAGYEDGFSTTIWTNDSRERMDVAELVQADLAAIGVDVEIEVLEWGAYLDNTAEGEHDMFILGWVTVTADADYGMYALFHSNNQGSAGNRSFMANDELDDLLDQARQEADPETREDLYKQAMEILVEEAPMLYLYHTTYLVGLRDEVEGFWKHPNGLYQLQDVTIEN</sequence>